<reference evidence="7" key="1">
    <citation type="submission" date="2015-12" db="EMBL/GenBank/DDBJ databases">
        <title>Gene expression during late stages of embryo sac development: a critical building block for successful pollen-pistil interactions.</title>
        <authorList>
            <person name="Liu Y."/>
            <person name="Joly V."/>
            <person name="Sabar M."/>
            <person name="Matton D.P."/>
        </authorList>
    </citation>
    <scope>NUCLEOTIDE SEQUENCE</scope>
</reference>
<protein>
    <submittedName>
        <fullName evidence="7">Putative ovule protein</fullName>
    </submittedName>
</protein>
<dbReference type="AlphaFoldDB" id="A0A0V0HI73"/>
<dbReference type="EMBL" id="GEDG01019298">
    <property type="protein sequence ID" value="JAP20063.1"/>
    <property type="molecule type" value="Transcribed_RNA"/>
</dbReference>
<keyword evidence="2" id="KW-0808">Transferase</keyword>
<comment type="similarity">
    <text evidence="1">Belongs to the protein kinase superfamily. STE Ser/Thr protein kinase family. MAP kinase kinase kinase subfamily.</text>
</comment>
<dbReference type="PANTHER" id="PTHR48016:SF5">
    <property type="entry name" value="MITOGEN-ACTIVATED PROTEIN KINASE KINASE KINASE 5"/>
    <property type="match status" value="1"/>
</dbReference>
<dbReference type="InterPro" id="IPR011009">
    <property type="entry name" value="Kinase-like_dom_sf"/>
</dbReference>
<accession>A0A0V0HI73</accession>
<dbReference type="GO" id="GO:0005737">
    <property type="term" value="C:cytoplasm"/>
    <property type="evidence" value="ECO:0007669"/>
    <property type="project" value="TreeGrafter"/>
</dbReference>
<evidence type="ECO:0000313" key="7">
    <source>
        <dbReference type="EMBL" id="JAP20063.1"/>
    </source>
</evidence>
<dbReference type="InterPro" id="IPR050538">
    <property type="entry name" value="MAP_kinase_kinase_kinase"/>
</dbReference>
<dbReference type="GO" id="GO:0004709">
    <property type="term" value="F:MAP kinase kinase kinase activity"/>
    <property type="evidence" value="ECO:0007669"/>
    <property type="project" value="TreeGrafter"/>
</dbReference>
<organism evidence="7">
    <name type="scientific">Solanum chacoense</name>
    <name type="common">Chaco potato</name>
    <dbReference type="NCBI Taxonomy" id="4108"/>
    <lineage>
        <taxon>Eukaryota</taxon>
        <taxon>Viridiplantae</taxon>
        <taxon>Streptophyta</taxon>
        <taxon>Embryophyta</taxon>
        <taxon>Tracheophyta</taxon>
        <taxon>Spermatophyta</taxon>
        <taxon>Magnoliopsida</taxon>
        <taxon>eudicotyledons</taxon>
        <taxon>Gunneridae</taxon>
        <taxon>Pentapetalae</taxon>
        <taxon>asterids</taxon>
        <taxon>lamiids</taxon>
        <taxon>Solanales</taxon>
        <taxon>Solanaceae</taxon>
        <taxon>Solanoideae</taxon>
        <taxon>Solaneae</taxon>
        <taxon>Solanum</taxon>
    </lineage>
</organism>
<proteinExistence type="inferred from homology"/>
<dbReference type="InterPro" id="IPR000719">
    <property type="entry name" value="Prot_kinase_dom"/>
</dbReference>
<dbReference type="Gene3D" id="1.10.510.10">
    <property type="entry name" value="Transferase(Phosphotransferase) domain 1"/>
    <property type="match status" value="1"/>
</dbReference>
<dbReference type="PANTHER" id="PTHR48016">
    <property type="entry name" value="MAP KINASE KINASE KINASE SSK2-RELATED-RELATED"/>
    <property type="match status" value="1"/>
</dbReference>
<evidence type="ECO:0000256" key="4">
    <source>
        <dbReference type="ARBA" id="ARBA00022777"/>
    </source>
</evidence>
<keyword evidence="4" id="KW-0418">Kinase</keyword>
<dbReference type="PROSITE" id="PS50011">
    <property type="entry name" value="PROTEIN_KINASE_DOM"/>
    <property type="match status" value="1"/>
</dbReference>
<evidence type="ECO:0000256" key="3">
    <source>
        <dbReference type="ARBA" id="ARBA00022741"/>
    </source>
</evidence>
<evidence type="ECO:0000256" key="5">
    <source>
        <dbReference type="ARBA" id="ARBA00022840"/>
    </source>
</evidence>
<evidence type="ECO:0000259" key="6">
    <source>
        <dbReference type="PROSITE" id="PS50011"/>
    </source>
</evidence>
<keyword evidence="3" id="KW-0547">Nucleotide-binding</keyword>
<name>A0A0V0HI73_SOLCH</name>
<evidence type="ECO:0000256" key="1">
    <source>
        <dbReference type="ARBA" id="ARBA00006529"/>
    </source>
</evidence>
<dbReference type="GO" id="GO:0005524">
    <property type="term" value="F:ATP binding"/>
    <property type="evidence" value="ECO:0007669"/>
    <property type="project" value="UniProtKB-KW"/>
</dbReference>
<keyword evidence="5" id="KW-0067">ATP-binding</keyword>
<sequence>MFKVLKDTPPIPETLSLEGKDFLHCCFRRNPAERPSASMLLQHPFVRMSHQPEVPSFVQQVDGIRLTEKLHSQRERLSYKLDAVHVSLER</sequence>
<feature type="domain" description="Protein kinase" evidence="6">
    <location>
        <begin position="1"/>
        <end position="46"/>
    </location>
</feature>
<evidence type="ECO:0000256" key="2">
    <source>
        <dbReference type="ARBA" id="ARBA00022679"/>
    </source>
</evidence>
<dbReference type="SUPFAM" id="SSF56112">
    <property type="entry name" value="Protein kinase-like (PK-like)"/>
    <property type="match status" value="1"/>
</dbReference>